<dbReference type="AlphaFoldDB" id="A0A0A9A857"/>
<reference evidence="1" key="1">
    <citation type="submission" date="2014-09" db="EMBL/GenBank/DDBJ databases">
        <authorList>
            <person name="Magalhaes I.L.F."/>
            <person name="Oliveira U."/>
            <person name="Santos F.R."/>
            <person name="Vidigal T.H.D.A."/>
            <person name="Brescovit A.D."/>
            <person name="Santos A.J."/>
        </authorList>
    </citation>
    <scope>NUCLEOTIDE SEQUENCE</scope>
    <source>
        <tissue evidence="1">Shoot tissue taken approximately 20 cm above the soil surface</tissue>
    </source>
</reference>
<evidence type="ECO:0000313" key="1">
    <source>
        <dbReference type="EMBL" id="JAD43237.1"/>
    </source>
</evidence>
<organism evidence="1">
    <name type="scientific">Arundo donax</name>
    <name type="common">Giant reed</name>
    <name type="synonym">Donax arundinaceus</name>
    <dbReference type="NCBI Taxonomy" id="35708"/>
    <lineage>
        <taxon>Eukaryota</taxon>
        <taxon>Viridiplantae</taxon>
        <taxon>Streptophyta</taxon>
        <taxon>Embryophyta</taxon>
        <taxon>Tracheophyta</taxon>
        <taxon>Spermatophyta</taxon>
        <taxon>Magnoliopsida</taxon>
        <taxon>Liliopsida</taxon>
        <taxon>Poales</taxon>
        <taxon>Poaceae</taxon>
        <taxon>PACMAD clade</taxon>
        <taxon>Arundinoideae</taxon>
        <taxon>Arundineae</taxon>
        <taxon>Arundo</taxon>
    </lineage>
</organism>
<name>A0A0A9A857_ARUDO</name>
<accession>A0A0A9A857</accession>
<proteinExistence type="predicted"/>
<dbReference type="EMBL" id="GBRH01254658">
    <property type="protein sequence ID" value="JAD43237.1"/>
    <property type="molecule type" value="Transcribed_RNA"/>
</dbReference>
<reference evidence="1" key="2">
    <citation type="journal article" date="2015" name="Data Brief">
        <title>Shoot transcriptome of the giant reed, Arundo donax.</title>
        <authorList>
            <person name="Barrero R.A."/>
            <person name="Guerrero F.D."/>
            <person name="Moolhuijzen P."/>
            <person name="Goolsby J.A."/>
            <person name="Tidwell J."/>
            <person name="Bellgard S.E."/>
            <person name="Bellgard M.I."/>
        </authorList>
    </citation>
    <scope>NUCLEOTIDE SEQUENCE</scope>
    <source>
        <tissue evidence="1">Shoot tissue taken approximately 20 cm above the soil surface</tissue>
    </source>
</reference>
<protein>
    <submittedName>
        <fullName evidence="1">Uncharacterized protein</fullName>
    </submittedName>
</protein>
<sequence>MARRIKYNSIMLKECNSSYC</sequence>